<gene>
    <name evidence="8" type="primary">yqeK</name>
    <name evidence="8" type="ORF">H9865_11385</name>
</gene>
<dbReference type="AlphaFoldDB" id="A0A9D1V671"/>
<evidence type="ECO:0000256" key="4">
    <source>
        <dbReference type="ARBA" id="ARBA00022801"/>
    </source>
</evidence>
<dbReference type="InterPro" id="IPR003607">
    <property type="entry name" value="HD/PDEase_dom"/>
</dbReference>
<dbReference type="GO" id="GO:0000166">
    <property type="term" value="F:nucleotide binding"/>
    <property type="evidence" value="ECO:0007669"/>
    <property type="project" value="UniProtKB-KW"/>
</dbReference>
<dbReference type="InterPro" id="IPR005249">
    <property type="entry name" value="YqeK"/>
</dbReference>
<dbReference type="GO" id="GO:0046872">
    <property type="term" value="F:metal ion binding"/>
    <property type="evidence" value="ECO:0007669"/>
    <property type="project" value="UniProtKB-KW"/>
</dbReference>
<comment type="catalytic activity">
    <reaction evidence="6">
        <text>P(1),P(4)-bis(5'-adenosyl) tetraphosphate + H2O = 2 ADP + 2 H(+)</text>
        <dbReference type="Rhea" id="RHEA:24252"/>
        <dbReference type="ChEBI" id="CHEBI:15377"/>
        <dbReference type="ChEBI" id="CHEBI:15378"/>
        <dbReference type="ChEBI" id="CHEBI:58141"/>
        <dbReference type="ChEBI" id="CHEBI:456216"/>
        <dbReference type="EC" id="3.6.1.41"/>
    </reaction>
</comment>
<reference evidence="8" key="1">
    <citation type="journal article" date="2021" name="PeerJ">
        <title>Extensive microbial diversity within the chicken gut microbiome revealed by metagenomics and culture.</title>
        <authorList>
            <person name="Gilroy R."/>
            <person name="Ravi A."/>
            <person name="Getino M."/>
            <person name="Pursley I."/>
            <person name="Horton D.L."/>
            <person name="Alikhan N.F."/>
            <person name="Baker D."/>
            <person name="Gharbi K."/>
            <person name="Hall N."/>
            <person name="Watson M."/>
            <person name="Adriaenssens E.M."/>
            <person name="Foster-Nyarko E."/>
            <person name="Jarju S."/>
            <person name="Secka A."/>
            <person name="Antonio M."/>
            <person name="Oren A."/>
            <person name="Chaudhuri R.R."/>
            <person name="La Ragione R."/>
            <person name="Hildebrand F."/>
            <person name="Pallen M.J."/>
        </authorList>
    </citation>
    <scope>NUCLEOTIDE SEQUENCE</scope>
    <source>
        <strain evidence="8">2239</strain>
    </source>
</reference>
<feature type="domain" description="HD/PDEase" evidence="7">
    <location>
        <begin position="14"/>
        <end position="142"/>
    </location>
</feature>
<accession>A0A9D1V671</accession>
<evidence type="ECO:0000256" key="3">
    <source>
        <dbReference type="ARBA" id="ARBA00022741"/>
    </source>
</evidence>
<evidence type="ECO:0000256" key="2">
    <source>
        <dbReference type="ARBA" id="ARBA00022723"/>
    </source>
</evidence>
<evidence type="ECO:0000313" key="8">
    <source>
        <dbReference type="EMBL" id="HIX06678.1"/>
    </source>
</evidence>
<reference evidence="8" key="2">
    <citation type="submission" date="2021-04" db="EMBL/GenBank/DDBJ databases">
        <authorList>
            <person name="Gilroy R."/>
        </authorList>
    </citation>
    <scope>NUCLEOTIDE SEQUENCE</scope>
    <source>
        <strain evidence="8">2239</strain>
    </source>
</reference>
<dbReference type="InterPro" id="IPR051094">
    <property type="entry name" value="Diverse_Catalytic_Enzymes"/>
</dbReference>
<protein>
    <recommendedName>
        <fullName evidence="1">bis(5'-nucleosyl)-tetraphosphatase (symmetrical)</fullName>
        <ecNumber evidence="1">3.6.1.41</ecNumber>
    </recommendedName>
</protein>
<dbReference type="EC" id="3.6.1.41" evidence="1"/>
<dbReference type="EMBL" id="DXFW01000039">
    <property type="protein sequence ID" value="HIX06678.1"/>
    <property type="molecule type" value="Genomic_DNA"/>
</dbReference>
<dbReference type="SMART" id="SM00471">
    <property type="entry name" value="HDc"/>
    <property type="match status" value="1"/>
</dbReference>
<dbReference type="NCBIfam" id="TIGR00488">
    <property type="entry name" value="bis(5'-nucleosyl)-tetraphosphatase (symmetrical) YqeK"/>
    <property type="match status" value="1"/>
</dbReference>
<dbReference type="PANTHER" id="PTHR35795">
    <property type="entry name" value="SLR1885 PROTEIN"/>
    <property type="match status" value="1"/>
</dbReference>
<evidence type="ECO:0000313" key="9">
    <source>
        <dbReference type="Proteomes" id="UP000824193"/>
    </source>
</evidence>
<proteinExistence type="predicted"/>
<dbReference type="Proteomes" id="UP000824193">
    <property type="component" value="Unassembled WGS sequence"/>
</dbReference>
<keyword evidence="2" id="KW-0479">Metal-binding</keyword>
<dbReference type="GO" id="GO:0008803">
    <property type="term" value="F:bis(5'-nucleosyl)-tetraphosphatase (symmetrical) activity"/>
    <property type="evidence" value="ECO:0007669"/>
    <property type="project" value="UniProtKB-EC"/>
</dbReference>
<dbReference type="PANTHER" id="PTHR35795:SF1">
    <property type="entry name" value="BIS(5'-NUCLEOSYL)-TETRAPHOSPHATASE, SYMMETRICAL"/>
    <property type="match status" value="1"/>
</dbReference>
<evidence type="ECO:0000256" key="1">
    <source>
        <dbReference type="ARBA" id="ARBA00012506"/>
    </source>
</evidence>
<keyword evidence="5" id="KW-0408">Iron</keyword>
<organism evidence="8 9">
    <name type="scientific">Candidatus Allofournierella pullicola</name>
    <dbReference type="NCBI Taxonomy" id="2838596"/>
    <lineage>
        <taxon>Bacteria</taxon>
        <taxon>Bacillati</taxon>
        <taxon>Bacillota</taxon>
        <taxon>Clostridia</taxon>
        <taxon>Eubacteriales</taxon>
        <taxon>Oscillospiraceae</taxon>
        <taxon>Allofournierella</taxon>
    </lineage>
</organism>
<keyword evidence="4 8" id="KW-0378">Hydrolase</keyword>
<dbReference type="SUPFAM" id="SSF109604">
    <property type="entry name" value="HD-domain/PDEase-like"/>
    <property type="match status" value="1"/>
</dbReference>
<evidence type="ECO:0000256" key="5">
    <source>
        <dbReference type="ARBA" id="ARBA00023004"/>
    </source>
</evidence>
<keyword evidence="3" id="KW-0547">Nucleotide-binding</keyword>
<dbReference type="InterPro" id="IPR006674">
    <property type="entry name" value="HD_domain"/>
</dbReference>
<evidence type="ECO:0000259" key="7">
    <source>
        <dbReference type="SMART" id="SM00471"/>
    </source>
</evidence>
<sequence>MTYGEAEKMVKKTLSKKRFTHTVNVKDKAVELARLYGASEEKAALAAILHDAAKELPKEELLQILRENAIIAGDAENSPPPVWHGVCAAILAQTRWGVEDREVLDAIRCHTTGRPGMTKLDKIIFLSDMISAERDYPEVEELRRLSLQDLDTAVATALRYNVEWMEACGKTIDPITRRALDDMERIAGTR</sequence>
<dbReference type="CDD" id="cd00077">
    <property type="entry name" value="HDc"/>
    <property type="match status" value="1"/>
</dbReference>
<evidence type="ECO:0000256" key="6">
    <source>
        <dbReference type="ARBA" id="ARBA00049417"/>
    </source>
</evidence>
<name>A0A9D1V671_9FIRM</name>
<dbReference type="Pfam" id="PF01966">
    <property type="entry name" value="HD"/>
    <property type="match status" value="1"/>
</dbReference>
<dbReference type="Gene3D" id="1.10.3210.10">
    <property type="entry name" value="Hypothetical protein af1432"/>
    <property type="match status" value="1"/>
</dbReference>
<comment type="caution">
    <text evidence="8">The sequence shown here is derived from an EMBL/GenBank/DDBJ whole genome shotgun (WGS) entry which is preliminary data.</text>
</comment>